<protein>
    <submittedName>
        <fullName evidence="3">CRISPR-associated protein Cas7/Csp1, subtype PGING</fullName>
    </submittedName>
</protein>
<dbReference type="InterPro" id="IPR010154">
    <property type="entry name" value="CRISPR-assoc_Cas7/Cst2/DevR"/>
</dbReference>
<keyword evidence="4" id="KW-1185">Reference proteome</keyword>
<dbReference type="NCBIfam" id="TIGR02585">
    <property type="entry name" value="cas_Cst2_DevR"/>
    <property type="match status" value="1"/>
</dbReference>
<keyword evidence="1" id="KW-0051">Antiviral defense</keyword>
<dbReference type="STRING" id="1173111.SAMN05444955_1057"/>
<dbReference type="GO" id="GO:0051607">
    <property type="term" value="P:defense response to virus"/>
    <property type="evidence" value="ECO:0007669"/>
    <property type="project" value="UniProtKB-KW"/>
</dbReference>
<dbReference type="InterPro" id="IPR013414">
    <property type="entry name" value="Cas7/Cst2/DevR_sub_I-B/Tneap"/>
</dbReference>
<dbReference type="AlphaFoldDB" id="A0A1H8D6B7"/>
<dbReference type="RefSeq" id="WP_089966543.1">
    <property type="nucleotide sequence ID" value="NZ_FOCQ01000005.1"/>
</dbReference>
<sequence length="308" mass="34751">MIKSILLSWLTRTDLGNLNAGEGAGNLSDLKLYDNGRKPYVSGQAVRRALFDTIQRNYPEHFHCSPETPCGDVENCWSCDLRGFLATEEGKGGTRRWSPVKSSPALGQIQKDIINDLLTRHSDITKENRESKDMRLAYVQMVENTYKVNLVIDVDNIGRVVEPVIETKGKKQKVTGYQTTIDIGEQERMIRVQALLDGVYHLSGFAKQARALNSLAPEFLFISLKNTYNQRGLNALDLDHDCNMHPERLSIILKEHQMLGDQVCVGWTPGVITNESEIRPVFEQYHVPILSVLEAIEWAKEQVGKKQG</sequence>
<dbReference type="NCBIfam" id="TIGR01875">
    <property type="entry name" value="cas_MJ0381"/>
    <property type="match status" value="1"/>
</dbReference>
<reference evidence="3 4" key="1">
    <citation type="submission" date="2016-10" db="EMBL/GenBank/DDBJ databases">
        <authorList>
            <person name="de Groot N.N."/>
        </authorList>
    </citation>
    <scope>NUCLEOTIDE SEQUENCE [LARGE SCALE GENOMIC DNA]</scope>
    <source>
        <strain evidence="3 4">DSM 46701</strain>
    </source>
</reference>
<dbReference type="OrthoDB" id="9781560at2"/>
<evidence type="ECO:0000256" key="1">
    <source>
        <dbReference type="ARBA" id="ARBA00023118"/>
    </source>
</evidence>
<organism evidence="3 4">
    <name type="scientific">Lihuaxuella thermophila</name>
    <dbReference type="NCBI Taxonomy" id="1173111"/>
    <lineage>
        <taxon>Bacteria</taxon>
        <taxon>Bacillati</taxon>
        <taxon>Bacillota</taxon>
        <taxon>Bacilli</taxon>
        <taxon>Bacillales</taxon>
        <taxon>Thermoactinomycetaceae</taxon>
        <taxon>Lihuaxuella</taxon>
    </lineage>
</organism>
<accession>A0A1H8D6B7</accession>
<evidence type="ECO:0000313" key="4">
    <source>
        <dbReference type="Proteomes" id="UP000199695"/>
    </source>
</evidence>
<name>A0A1H8D6B7_9BACL</name>
<proteinExistence type="predicted"/>
<evidence type="ECO:0000313" key="3">
    <source>
        <dbReference type="EMBL" id="SEN02732.1"/>
    </source>
</evidence>
<dbReference type="EMBL" id="FOCQ01000005">
    <property type="protein sequence ID" value="SEN02732.1"/>
    <property type="molecule type" value="Genomic_DNA"/>
</dbReference>
<comment type="function">
    <text evidence="2">CRISPR (clustered regularly interspaced short palindromic repeat) is an adaptive immune system that provides protection against mobile genetic elements (viruses, transposable elements and conjugative plasmids). CRISPR clusters contain spacers, sequences complementary to antecedent mobile elements, and target invading nucleic acids. CRISPR clusters are transcribed and processed into CRISPR RNA (crRNA).</text>
</comment>
<evidence type="ECO:0000256" key="2">
    <source>
        <dbReference type="ARBA" id="ARBA00025626"/>
    </source>
</evidence>
<gene>
    <name evidence="3" type="ORF">SAMN05444955_1057</name>
</gene>
<dbReference type="Pfam" id="PF01905">
    <property type="entry name" value="DevR"/>
    <property type="match status" value="1"/>
</dbReference>
<dbReference type="Proteomes" id="UP000199695">
    <property type="component" value="Unassembled WGS sequence"/>
</dbReference>